<keyword evidence="3" id="KW-1185">Reference proteome</keyword>
<feature type="compositionally biased region" description="Polar residues" evidence="1">
    <location>
        <begin position="54"/>
        <end position="72"/>
    </location>
</feature>
<feature type="compositionally biased region" description="Basic residues" evidence="1">
    <location>
        <begin position="126"/>
        <end position="137"/>
    </location>
</feature>
<dbReference type="InParanoid" id="A0A165C575"/>
<gene>
    <name evidence="2" type="ORF">CALCODRAFT_504916</name>
</gene>
<sequence>MEQAVPDTTISGNPTDLSSDDDENMPAAVHEKTVHDLVELARGEIPMTAPSSPPTQMSPATVQSGRRTTRSMTVAARRGTTASSSAATEELTKGTLDARKTKPKKPTAAMQKKAKKAVEAVEKEKLRRGRSTKGRGK</sequence>
<feature type="compositionally biased region" description="Basic and acidic residues" evidence="1">
    <location>
        <begin position="90"/>
        <end position="100"/>
    </location>
</feature>
<accession>A0A165C575</accession>
<organism evidence="2 3">
    <name type="scientific">Calocera cornea HHB12733</name>
    <dbReference type="NCBI Taxonomy" id="1353952"/>
    <lineage>
        <taxon>Eukaryota</taxon>
        <taxon>Fungi</taxon>
        <taxon>Dikarya</taxon>
        <taxon>Basidiomycota</taxon>
        <taxon>Agaricomycotina</taxon>
        <taxon>Dacrymycetes</taxon>
        <taxon>Dacrymycetales</taxon>
        <taxon>Dacrymycetaceae</taxon>
        <taxon>Calocera</taxon>
    </lineage>
</organism>
<evidence type="ECO:0000313" key="2">
    <source>
        <dbReference type="EMBL" id="KZT50255.1"/>
    </source>
</evidence>
<feature type="compositionally biased region" description="Basic and acidic residues" evidence="1">
    <location>
        <begin position="116"/>
        <end position="125"/>
    </location>
</feature>
<evidence type="ECO:0000313" key="3">
    <source>
        <dbReference type="Proteomes" id="UP000076842"/>
    </source>
</evidence>
<proteinExistence type="predicted"/>
<feature type="region of interest" description="Disordered" evidence="1">
    <location>
        <begin position="46"/>
        <end position="137"/>
    </location>
</feature>
<protein>
    <submittedName>
        <fullName evidence="2">Uncharacterized protein</fullName>
    </submittedName>
</protein>
<dbReference type="Proteomes" id="UP000076842">
    <property type="component" value="Unassembled WGS sequence"/>
</dbReference>
<name>A0A165C575_9BASI</name>
<evidence type="ECO:0000256" key="1">
    <source>
        <dbReference type="SAM" id="MobiDB-lite"/>
    </source>
</evidence>
<reference evidence="2 3" key="1">
    <citation type="journal article" date="2016" name="Mol. Biol. Evol.">
        <title>Comparative Genomics of Early-Diverging Mushroom-Forming Fungi Provides Insights into the Origins of Lignocellulose Decay Capabilities.</title>
        <authorList>
            <person name="Nagy L.G."/>
            <person name="Riley R."/>
            <person name="Tritt A."/>
            <person name="Adam C."/>
            <person name="Daum C."/>
            <person name="Floudas D."/>
            <person name="Sun H."/>
            <person name="Yadav J.S."/>
            <person name="Pangilinan J."/>
            <person name="Larsson K.H."/>
            <person name="Matsuura K."/>
            <person name="Barry K."/>
            <person name="Labutti K."/>
            <person name="Kuo R."/>
            <person name="Ohm R.A."/>
            <person name="Bhattacharya S.S."/>
            <person name="Shirouzu T."/>
            <person name="Yoshinaga Y."/>
            <person name="Martin F.M."/>
            <person name="Grigoriev I.V."/>
            <person name="Hibbett D.S."/>
        </authorList>
    </citation>
    <scope>NUCLEOTIDE SEQUENCE [LARGE SCALE GENOMIC DNA]</scope>
    <source>
        <strain evidence="2 3">HHB12733</strain>
    </source>
</reference>
<dbReference type="AlphaFoldDB" id="A0A165C575"/>
<dbReference type="EMBL" id="KV424201">
    <property type="protein sequence ID" value="KZT50255.1"/>
    <property type="molecule type" value="Genomic_DNA"/>
</dbReference>
<feature type="compositionally biased region" description="Polar residues" evidence="1">
    <location>
        <begin position="1"/>
        <end position="17"/>
    </location>
</feature>
<feature type="region of interest" description="Disordered" evidence="1">
    <location>
        <begin position="1"/>
        <end position="24"/>
    </location>
</feature>